<evidence type="ECO:0000313" key="3">
    <source>
        <dbReference type="EMBL" id="KAF9445074.1"/>
    </source>
</evidence>
<dbReference type="GO" id="GO:0016616">
    <property type="term" value="F:oxidoreductase activity, acting on the CH-OH group of donors, NAD or NADP as acceptor"/>
    <property type="evidence" value="ECO:0007669"/>
    <property type="project" value="TreeGrafter"/>
</dbReference>
<dbReference type="PRINTS" id="PR00080">
    <property type="entry name" value="SDRFAMILY"/>
</dbReference>
<dbReference type="AlphaFoldDB" id="A0A9P6C0Z5"/>
<protein>
    <submittedName>
        <fullName evidence="3">NAD(P)-binding protein</fullName>
    </submittedName>
</protein>
<evidence type="ECO:0000256" key="1">
    <source>
        <dbReference type="ARBA" id="ARBA00006484"/>
    </source>
</evidence>
<dbReference type="PANTHER" id="PTHR42760:SF121">
    <property type="entry name" value="3-OXOACYL-(ACYL-CARRIER-PROTEIN) REDUCTASE"/>
    <property type="match status" value="1"/>
</dbReference>
<dbReference type="PANTHER" id="PTHR42760">
    <property type="entry name" value="SHORT-CHAIN DEHYDROGENASES/REDUCTASES FAMILY MEMBER"/>
    <property type="match status" value="1"/>
</dbReference>
<keyword evidence="4" id="KW-1185">Reference proteome</keyword>
<sequence length="255" mass="26480">MSLRIALVTGASRGIGAAIARRLAKDGFDVAINDLPAQIPALESLQKEIGSTGRRAYIHAADVSDASEVENMVGGTVEALGGIDVMVANAGVARFAPLTEPGSEEVWDQVMGINARGTFLCYKYAARAMIVQGRGGRIIGASSVLGKQGMGHASAYTASKFAIRGLTQSAAQELAKHGITVNAYAPGPIDTPIVGTLGFDEAGKKALIDNEIKKTLMGRLGKPEEVASIVAYLASHESAFTTGQTISVNGGQFFD</sequence>
<accession>A0A9P6C0Z5</accession>
<gene>
    <name evidence="3" type="ORF">P691DRAFT_735557</name>
</gene>
<evidence type="ECO:0000313" key="4">
    <source>
        <dbReference type="Proteomes" id="UP000807342"/>
    </source>
</evidence>
<evidence type="ECO:0000256" key="2">
    <source>
        <dbReference type="ARBA" id="ARBA00022857"/>
    </source>
</evidence>
<comment type="similarity">
    <text evidence="1">Belongs to the short-chain dehydrogenases/reductases (SDR) family.</text>
</comment>
<dbReference type="InterPro" id="IPR036291">
    <property type="entry name" value="NAD(P)-bd_dom_sf"/>
</dbReference>
<dbReference type="InterPro" id="IPR020904">
    <property type="entry name" value="Sc_DH/Rdtase_CS"/>
</dbReference>
<organism evidence="3 4">
    <name type="scientific">Macrolepiota fuliginosa MF-IS2</name>
    <dbReference type="NCBI Taxonomy" id="1400762"/>
    <lineage>
        <taxon>Eukaryota</taxon>
        <taxon>Fungi</taxon>
        <taxon>Dikarya</taxon>
        <taxon>Basidiomycota</taxon>
        <taxon>Agaricomycotina</taxon>
        <taxon>Agaricomycetes</taxon>
        <taxon>Agaricomycetidae</taxon>
        <taxon>Agaricales</taxon>
        <taxon>Agaricineae</taxon>
        <taxon>Agaricaceae</taxon>
        <taxon>Macrolepiota</taxon>
    </lineage>
</organism>
<dbReference type="PROSITE" id="PS00061">
    <property type="entry name" value="ADH_SHORT"/>
    <property type="match status" value="1"/>
</dbReference>
<dbReference type="EMBL" id="MU151326">
    <property type="protein sequence ID" value="KAF9445074.1"/>
    <property type="molecule type" value="Genomic_DNA"/>
</dbReference>
<dbReference type="InterPro" id="IPR002347">
    <property type="entry name" value="SDR_fam"/>
</dbReference>
<dbReference type="SUPFAM" id="SSF51735">
    <property type="entry name" value="NAD(P)-binding Rossmann-fold domains"/>
    <property type="match status" value="1"/>
</dbReference>
<dbReference type="GO" id="GO:0048038">
    <property type="term" value="F:quinone binding"/>
    <property type="evidence" value="ECO:0007669"/>
    <property type="project" value="TreeGrafter"/>
</dbReference>
<reference evidence="3" key="1">
    <citation type="submission" date="2020-11" db="EMBL/GenBank/DDBJ databases">
        <authorList>
            <consortium name="DOE Joint Genome Institute"/>
            <person name="Ahrendt S."/>
            <person name="Riley R."/>
            <person name="Andreopoulos W."/>
            <person name="Labutti K."/>
            <person name="Pangilinan J."/>
            <person name="Ruiz-Duenas F.J."/>
            <person name="Barrasa J.M."/>
            <person name="Sanchez-Garcia M."/>
            <person name="Camarero S."/>
            <person name="Miyauchi S."/>
            <person name="Serrano A."/>
            <person name="Linde D."/>
            <person name="Babiker R."/>
            <person name="Drula E."/>
            <person name="Ayuso-Fernandez I."/>
            <person name="Pacheco R."/>
            <person name="Padilla G."/>
            <person name="Ferreira P."/>
            <person name="Barriuso J."/>
            <person name="Kellner H."/>
            <person name="Castanera R."/>
            <person name="Alfaro M."/>
            <person name="Ramirez L."/>
            <person name="Pisabarro A.G."/>
            <person name="Kuo A."/>
            <person name="Tritt A."/>
            <person name="Lipzen A."/>
            <person name="He G."/>
            <person name="Yan M."/>
            <person name="Ng V."/>
            <person name="Cullen D."/>
            <person name="Martin F."/>
            <person name="Rosso M.-N."/>
            <person name="Henrissat B."/>
            <person name="Hibbett D."/>
            <person name="Martinez A.T."/>
            <person name="Grigoriev I.V."/>
        </authorList>
    </citation>
    <scope>NUCLEOTIDE SEQUENCE</scope>
    <source>
        <strain evidence="3">MF-IS2</strain>
    </source>
</reference>
<dbReference type="PRINTS" id="PR00081">
    <property type="entry name" value="GDHRDH"/>
</dbReference>
<dbReference type="Proteomes" id="UP000807342">
    <property type="component" value="Unassembled WGS sequence"/>
</dbReference>
<proteinExistence type="inferred from homology"/>
<dbReference type="GO" id="GO:0006633">
    <property type="term" value="P:fatty acid biosynthetic process"/>
    <property type="evidence" value="ECO:0007669"/>
    <property type="project" value="TreeGrafter"/>
</dbReference>
<keyword evidence="2" id="KW-0521">NADP</keyword>
<dbReference type="FunFam" id="3.40.50.720:FF:000084">
    <property type="entry name" value="Short-chain dehydrogenase reductase"/>
    <property type="match status" value="1"/>
</dbReference>
<comment type="caution">
    <text evidence="3">The sequence shown here is derived from an EMBL/GenBank/DDBJ whole genome shotgun (WGS) entry which is preliminary data.</text>
</comment>
<name>A0A9P6C0Z5_9AGAR</name>
<dbReference type="Pfam" id="PF13561">
    <property type="entry name" value="adh_short_C2"/>
    <property type="match status" value="1"/>
</dbReference>
<dbReference type="Gene3D" id="3.40.50.720">
    <property type="entry name" value="NAD(P)-binding Rossmann-like Domain"/>
    <property type="match status" value="1"/>
</dbReference>
<dbReference type="OrthoDB" id="498125at2759"/>